<evidence type="ECO:0000313" key="2">
    <source>
        <dbReference type="Proteomes" id="UP000565572"/>
    </source>
</evidence>
<gene>
    <name evidence="1" type="ORF">FHX39_000486</name>
</gene>
<evidence type="ECO:0000313" key="1">
    <source>
        <dbReference type="EMBL" id="MBB3325542.1"/>
    </source>
</evidence>
<keyword evidence="2" id="KW-1185">Reference proteome</keyword>
<dbReference type="RefSeq" id="WP_183336505.1">
    <property type="nucleotide sequence ID" value="NZ_JACHZG010000001.1"/>
</dbReference>
<comment type="caution">
    <text evidence="1">The sequence shown here is derived from an EMBL/GenBank/DDBJ whole genome shotgun (WGS) entry which is preliminary data.</text>
</comment>
<name>A0A7W5JSJ0_9ACTN</name>
<protein>
    <submittedName>
        <fullName evidence="1">Uncharacterized protein</fullName>
    </submittedName>
</protein>
<accession>A0A7W5JSJ0</accession>
<organism evidence="1 2">
    <name type="scientific">Microlunatus antarcticus</name>
    <dbReference type="NCBI Taxonomy" id="53388"/>
    <lineage>
        <taxon>Bacteria</taxon>
        <taxon>Bacillati</taxon>
        <taxon>Actinomycetota</taxon>
        <taxon>Actinomycetes</taxon>
        <taxon>Propionibacteriales</taxon>
        <taxon>Propionibacteriaceae</taxon>
        <taxon>Microlunatus</taxon>
    </lineage>
</organism>
<reference evidence="1 2" key="1">
    <citation type="submission" date="2020-08" db="EMBL/GenBank/DDBJ databases">
        <title>Sequencing the genomes of 1000 actinobacteria strains.</title>
        <authorList>
            <person name="Klenk H.-P."/>
        </authorList>
    </citation>
    <scope>NUCLEOTIDE SEQUENCE [LARGE SCALE GENOMIC DNA]</scope>
    <source>
        <strain evidence="1 2">DSM 11053</strain>
    </source>
</reference>
<dbReference type="Proteomes" id="UP000565572">
    <property type="component" value="Unassembled WGS sequence"/>
</dbReference>
<sequence length="68" mass="7120">MDSTTPTGRPGPRTTQALAIYPRDHAAAALAGADLFARMSRSRADRAWEPTQVVVEGGLDALLAKANG</sequence>
<dbReference type="EMBL" id="JACHZG010000001">
    <property type="protein sequence ID" value="MBB3325542.1"/>
    <property type="molecule type" value="Genomic_DNA"/>
</dbReference>
<dbReference type="AlphaFoldDB" id="A0A7W5JSJ0"/>
<proteinExistence type="predicted"/>